<gene>
    <name evidence="1" type="ORF">O6H91_05G033500</name>
</gene>
<dbReference type="Proteomes" id="UP001162992">
    <property type="component" value="Chromosome 5"/>
</dbReference>
<dbReference type="EMBL" id="CM055096">
    <property type="protein sequence ID" value="KAJ7555360.1"/>
    <property type="molecule type" value="Genomic_DNA"/>
</dbReference>
<protein>
    <submittedName>
        <fullName evidence="1">Uncharacterized protein</fullName>
    </submittedName>
</protein>
<reference evidence="2" key="1">
    <citation type="journal article" date="2024" name="Proc. Natl. Acad. Sci. U.S.A.">
        <title>Extraordinary preservation of gene collinearity over three hundred million years revealed in homosporous lycophytes.</title>
        <authorList>
            <person name="Li C."/>
            <person name="Wickell D."/>
            <person name="Kuo L.Y."/>
            <person name="Chen X."/>
            <person name="Nie B."/>
            <person name="Liao X."/>
            <person name="Peng D."/>
            <person name="Ji J."/>
            <person name="Jenkins J."/>
            <person name="Williams M."/>
            <person name="Shu S."/>
            <person name="Plott C."/>
            <person name="Barry K."/>
            <person name="Rajasekar S."/>
            <person name="Grimwood J."/>
            <person name="Han X."/>
            <person name="Sun S."/>
            <person name="Hou Z."/>
            <person name="He W."/>
            <person name="Dai G."/>
            <person name="Sun C."/>
            <person name="Schmutz J."/>
            <person name="Leebens-Mack J.H."/>
            <person name="Li F.W."/>
            <person name="Wang L."/>
        </authorList>
    </citation>
    <scope>NUCLEOTIDE SEQUENCE [LARGE SCALE GENOMIC DNA]</scope>
    <source>
        <strain evidence="2">cv. PW_Plant_1</strain>
    </source>
</reference>
<organism evidence="1 2">
    <name type="scientific">Diphasiastrum complanatum</name>
    <name type="common">Issler's clubmoss</name>
    <name type="synonym">Lycopodium complanatum</name>
    <dbReference type="NCBI Taxonomy" id="34168"/>
    <lineage>
        <taxon>Eukaryota</taxon>
        <taxon>Viridiplantae</taxon>
        <taxon>Streptophyta</taxon>
        <taxon>Embryophyta</taxon>
        <taxon>Tracheophyta</taxon>
        <taxon>Lycopodiopsida</taxon>
        <taxon>Lycopodiales</taxon>
        <taxon>Lycopodiaceae</taxon>
        <taxon>Lycopodioideae</taxon>
        <taxon>Diphasiastrum</taxon>
    </lineage>
</organism>
<evidence type="ECO:0000313" key="1">
    <source>
        <dbReference type="EMBL" id="KAJ7555360.1"/>
    </source>
</evidence>
<keyword evidence="2" id="KW-1185">Reference proteome</keyword>
<name>A0ACC2DM60_DIPCM</name>
<evidence type="ECO:0000313" key="2">
    <source>
        <dbReference type="Proteomes" id="UP001162992"/>
    </source>
</evidence>
<sequence>MADQARTVRNKQVILVSYPKDWVIEDNLRIEETDIHLSLKPGCGHVLLQTLWASVDPYLRWRMQESKEGLYAQPFQLGKPIVVRAVSKVIASDHQEIHVGEFVAGPISLGEYALVEGGQGLWKVDPNLAPLSYYLGLLGAPGLTAWAGLNLIGEPKPGDEFFVSAAAGAVGLVVGQLAKLKGCRVVGSVGSDDKFSIYIYIYIFQVELLKKEFGYDDAFNYKKEVNWDATLGKYFPQGIDIYFENVGGRMLEAVLNHINLNGRIPVCGMLSSYNQEWTEQEGVRNLQNILEKCVKMQGFIVSHHFHHLSTYIQEVAGYLKEGKIKYKEHVTEGLENFAKSFIGMLKGANFGKVVVHISDP</sequence>
<accession>A0ACC2DM60</accession>
<proteinExistence type="predicted"/>
<comment type="caution">
    <text evidence="1">The sequence shown here is derived from an EMBL/GenBank/DDBJ whole genome shotgun (WGS) entry which is preliminary data.</text>
</comment>